<gene>
    <name evidence="1" type="ORF">DPMN_096567</name>
</gene>
<organism evidence="1 2">
    <name type="scientific">Dreissena polymorpha</name>
    <name type="common">Zebra mussel</name>
    <name type="synonym">Mytilus polymorpha</name>
    <dbReference type="NCBI Taxonomy" id="45954"/>
    <lineage>
        <taxon>Eukaryota</taxon>
        <taxon>Metazoa</taxon>
        <taxon>Spiralia</taxon>
        <taxon>Lophotrochozoa</taxon>
        <taxon>Mollusca</taxon>
        <taxon>Bivalvia</taxon>
        <taxon>Autobranchia</taxon>
        <taxon>Heteroconchia</taxon>
        <taxon>Euheterodonta</taxon>
        <taxon>Imparidentia</taxon>
        <taxon>Neoheterodontei</taxon>
        <taxon>Myida</taxon>
        <taxon>Dreissenoidea</taxon>
        <taxon>Dreissenidae</taxon>
        <taxon>Dreissena</taxon>
    </lineage>
</organism>
<accession>A0A9D4LA02</accession>
<proteinExistence type="predicted"/>
<name>A0A9D4LA02_DREPO</name>
<evidence type="ECO:0000313" key="2">
    <source>
        <dbReference type="Proteomes" id="UP000828390"/>
    </source>
</evidence>
<reference evidence="1" key="2">
    <citation type="submission" date="2020-11" db="EMBL/GenBank/DDBJ databases">
        <authorList>
            <person name="McCartney M.A."/>
            <person name="Auch B."/>
            <person name="Kono T."/>
            <person name="Mallez S."/>
            <person name="Becker A."/>
            <person name="Gohl D.M."/>
            <person name="Silverstein K.A.T."/>
            <person name="Koren S."/>
            <person name="Bechman K.B."/>
            <person name="Herman A."/>
            <person name="Abrahante J.E."/>
            <person name="Garbe J."/>
        </authorList>
    </citation>
    <scope>NUCLEOTIDE SEQUENCE</scope>
    <source>
        <strain evidence="1">Duluth1</strain>
        <tissue evidence="1">Whole animal</tissue>
    </source>
</reference>
<comment type="caution">
    <text evidence="1">The sequence shown here is derived from an EMBL/GenBank/DDBJ whole genome shotgun (WGS) entry which is preliminary data.</text>
</comment>
<dbReference type="AlphaFoldDB" id="A0A9D4LA02"/>
<dbReference type="EMBL" id="JAIWYP010000003">
    <property type="protein sequence ID" value="KAH3854028.1"/>
    <property type="molecule type" value="Genomic_DNA"/>
</dbReference>
<dbReference type="Proteomes" id="UP000828390">
    <property type="component" value="Unassembled WGS sequence"/>
</dbReference>
<sequence>MDNHHAELSFLMLVPAKSLRGGWAMDRPHPSQACIQEDTVITHLKPPNEGRATYKHAAFWMQMLCRWAKRVGRWGDSPRTETPGGNWLAAYVREMTTCNFRLRNDSMLFVRCLALDYNLSAF</sequence>
<reference evidence="1" key="1">
    <citation type="journal article" date="2019" name="bioRxiv">
        <title>The Genome of the Zebra Mussel, Dreissena polymorpha: A Resource for Invasive Species Research.</title>
        <authorList>
            <person name="McCartney M.A."/>
            <person name="Auch B."/>
            <person name="Kono T."/>
            <person name="Mallez S."/>
            <person name="Zhang Y."/>
            <person name="Obille A."/>
            <person name="Becker A."/>
            <person name="Abrahante J.E."/>
            <person name="Garbe J."/>
            <person name="Badalamenti J.P."/>
            <person name="Herman A."/>
            <person name="Mangelson H."/>
            <person name="Liachko I."/>
            <person name="Sullivan S."/>
            <person name="Sone E.D."/>
            <person name="Koren S."/>
            <person name="Silverstein K.A.T."/>
            <person name="Beckman K.B."/>
            <person name="Gohl D.M."/>
        </authorList>
    </citation>
    <scope>NUCLEOTIDE SEQUENCE</scope>
    <source>
        <strain evidence="1">Duluth1</strain>
        <tissue evidence="1">Whole animal</tissue>
    </source>
</reference>
<keyword evidence="2" id="KW-1185">Reference proteome</keyword>
<protein>
    <submittedName>
        <fullName evidence="1">Uncharacterized protein</fullName>
    </submittedName>
</protein>
<evidence type="ECO:0000313" key="1">
    <source>
        <dbReference type="EMBL" id="KAH3854028.1"/>
    </source>
</evidence>